<dbReference type="EMBL" id="JACIJF010000015">
    <property type="protein sequence ID" value="MBB5712285.1"/>
    <property type="molecule type" value="Genomic_DNA"/>
</dbReference>
<keyword evidence="1" id="KW-0472">Membrane</keyword>
<protein>
    <recommendedName>
        <fullName evidence="4">DUF2846 domain-containing protein</fullName>
    </recommendedName>
</protein>
<keyword evidence="1" id="KW-1133">Transmembrane helix</keyword>
<organism evidence="2 3">
    <name type="scientific">Sphingomonas xinjiangensis</name>
    <dbReference type="NCBI Taxonomy" id="643568"/>
    <lineage>
        <taxon>Bacteria</taxon>
        <taxon>Pseudomonadati</taxon>
        <taxon>Pseudomonadota</taxon>
        <taxon>Alphaproteobacteria</taxon>
        <taxon>Sphingomonadales</taxon>
        <taxon>Sphingomonadaceae</taxon>
        <taxon>Sphingomonas</taxon>
    </lineage>
</organism>
<evidence type="ECO:0000313" key="2">
    <source>
        <dbReference type="EMBL" id="MBB5712285.1"/>
    </source>
</evidence>
<comment type="caution">
    <text evidence="2">The sequence shown here is derived from an EMBL/GenBank/DDBJ whole genome shotgun (WGS) entry which is preliminary data.</text>
</comment>
<dbReference type="RefSeq" id="WP_184090573.1">
    <property type="nucleotide sequence ID" value="NZ_JACIJF010000015.1"/>
</dbReference>
<proteinExistence type="predicted"/>
<sequence length="189" mass="20175">MKKLSLRQQIIMGLIMGGVAFVTSASLAFFQAAAGVPADKTTNTWFIGLSFGVVVSVIYMALAGNRRVPIADAATREAALRPLSDGTGRLIVYRHGFIGKAAGVDVSVDGAVRTQLKSPRFAALSLTPGRHVIETEVQNRRSDPMEIAIGANETVVVQVIVTFGKTKLVQQQDFDGMRASLSKTPMVQA</sequence>
<feature type="transmembrane region" description="Helical" evidence="1">
    <location>
        <begin position="45"/>
        <end position="62"/>
    </location>
</feature>
<name>A0A840YIL3_9SPHN</name>
<keyword evidence="1" id="KW-0812">Transmembrane</keyword>
<evidence type="ECO:0000256" key="1">
    <source>
        <dbReference type="SAM" id="Phobius"/>
    </source>
</evidence>
<reference evidence="2 3" key="1">
    <citation type="submission" date="2020-08" db="EMBL/GenBank/DDBJ databases">
        <title>Genomic Encyclopedia of Type Strains, Phase IV (KMG-IV): sequencing the most valuable type-strain genomes for metagenomic binning, comparative biology and taxonomic classification.</title>
        <authorList>
            <person name="Goeker M."/>
        </authorList>
    </citation>
    <scope>NUCLEOTIDE SEQUENCE [LARGE SCALE GENOMIC DNA]</scope>
    <source>
        <strain evidence="2 3">DSM 26736</strain>
    </source>
</reference>
<dbReference type="Proteomes" id="UP000527143">
    <property type="component" value="Unassembled WGS sequence"/>
</dbReference>
<evidence type="ECO:0000313" key="3">
    <source>
        <dbReference type="Proteomes" id="UP000527143"/>
    </source>
</evidence>
<accession>A0A840YIL3</accession>
<feature type="transmembrane region" description="Helical" evidence="1">
    <location>
        <begin position="12"/>
        <end position="33"/>
    </location>
</feature>
<evidence type="ECO:0008006" key="4">
    <source>
        <dbReference type="Google" id="ProtNLM"/>
    </source>
</evidence>
<keyword evidence="3" id="KW-1185">Reference proteome</keyword>
<dbReference type="AlphaFoldDB" id="A0A840YIL3"/>
<gene>
    <name evidence="2" type="ORF">FHT02_003543</name>
</gene>